<protein>
    <submittedName>
        <fullName evidence="2">Uncharacterized protein</fullName>
    </submittedName>
</protein>
<organism evidence="2 3">
    <name type="scientific">Protopolystoma xenopodis</name>
    <dbReference type="NCBI Taxonomy" id="117903"/>
    <lineage>
        <taxon>Eukaryota</taxon>
        <taxon>Metazoa</taxon>
        <taxon>Spiralia</taxon>
        <taxon>Lophotrochozoa</taxon>
        <taxon>Platyhelminthes</taxon>
        <taxon>Monogenea</taxon>
        <taxon>Polyopisthocotylea</taxon>
        <taxon>Polystomatidea</taxon>
        <taxon>Polystomatidae</taxon>
        <taxon>Protopolystoma</taxon>
    </lineage>
</organism>
<keyword evidence="1" id="KW-0175">Coiled coil</keyword>
<feature type="non-terminal residue" evidence="2">
    <location>
        <position position="307"/>
    </location>
</feature>
<keyword evidence="3" id="KW-1185">Reference proteome</keyword>
<dbReference type="AlphaFoldDB" id="A0A3S5APP6"/>
<evidence type="ECO:0000256" key="1">
    <source>
        <dbReference type="SAM" id="Coils"/>
    </source>
</evidence>
<gene>
    <name evidence="2" type="ORF">PXEA_LOCUS18843</name>
</gene>
<dbReference type="Proteomes" id="UP000784294">
    <property type="component" value="Unassembled WGS sequence"/>
</dbReference>
<proteinExistence type="predicted"/>
<dbReference type="OrthoDB" id="542135at2759"/>
<evidence type="ECO:0000313" key="3">
    <source>
        <dbReference type="Proteomes" id="UP000784294"/>
    </source>
</evidence>
<accession>A0A3S5APP6</accession>
<reference evidence="2" key="1">
    <citation type="submission" date="2018-11" db="EMBL/GenBank/DDBJ databases">
        <authorList>
            <consortium name="Pathogen Informatics"/>
        </authorList>
    </citation>
    <scope>NUCLEOTIDE SEQUENCE</scope>
</reference>
<evidence type="ECO:0000313" key="2">
    <source>
        <dbReference type="EMBL" id="VEL25403.1"/>
    </source>
</evidence>
<comment type="caution">
    <text evidence="2">The sequence shown here is derived from an EMBL/GenBank/DDBJ whole genome shotgun (WGS) entry which is preliminary data.</text>
</comment>
<name>A0A3S5APP6_9PLAT</name>
<dbReference type="EMBL" id="CAAALY010073710">
    <property type="protein sequence ID" value="VEL25403.1"/>
    <property type="molecule type" value="Genomic_DNA"/>
</dbReference>
<sequence length="307" mass="34995">MCKMKDSIIEKTTKISRDLEEKLIHTTDDRDRLSHRCGKLEEQLQEALERAADCEKFRHQLAAKTELLDKLLSEQTNESVSIGESGINAANEFFKSEIQRAELEVIEAKETRREMEKSVDEMRVKKEEMEDKLSKQIEETESLLDKCSVLETRIKELVDKKTRVDPLSNRLIGPALPPWIVEEKRSASESAEKLSTMEPAQLRIKVLDLEQRLKELDQLCEYREDVILRIHDEITKKAARLEACEVEKSGLQAQVQILKRELAEARGESGSSRRGLGHGGSSSSLCSAVLLASDIEPELERLRGKRD</sequence>
<feature type="coiled-coil region" evidence="1">
    <location>
        <begin position="241"/>
        <end position="268"/>
    </location>
</feature>
<feature type="coiled-coil region" evidence="1">
    <location>
        <begin position="91"/>
        <end position="146"/>
    </location>
</feature>